<evidence type="ECO:0000256" key="2">
    <source>
        <dbReference type="ARBA" id="ARBA00022448"/>
    </source>
</evidence>
<feature type="transmembrane region" description="Helical" evidence="7">
    <location>
        <begin position="66"/>
        <end position="85"/>
    </location>
</feature>
<dbReference type="Pfam" id="PF00528">
    <property type="entry name" value="BPD_transp_1"/>
    <property type="match status" value="1"/>
</dbReference>
<dbReference type="eggNOG" id="COG1173">
    <property type="taxonomic scope" value="Bacteria"/>
</dbReference>
<feature type="transmembrane region" description="Helical" evidence="7">
    <location>
        <begin position="91"/>
        <end position="108"/>
    </location>
</feature>
<feature type="transmembrane region" description="Helical" evidence="7">
    <location>
        <begin position="297"/>
        <end position="318"/>
    </location>
</feature>
<comment type="subcellular location">
    <subcellularLocation>
        <location evidence="1 7">Cell membrane</location>
        <topology evidence="1 7">Multi-pass membrane protein</topology>
    </subcellularLocation>
</comment>
<keyword evidence="3" id="KW-1003">Cell membrane</keyword>
<dbReference type="InterPro" id="IPR025966">
    <property type="entry name" value="OppC_N"/>
</dbReference>
<feature type="transmembrane region" description="Helical" evidence="7">
    <location>
        <begin position="463"/>
        <end position="484"/>
    </location>
</feature>
<keyword evidence="6 7" id="KW-0472">Membrane</keyword>
<keyword evidence="10" id="KW-1185">Reference proteome</keyword>
<evidence type="ECO:0000313" key="10">
    <source>
        <dbReference type="Proteomes" id="UP000002725"/>
    </source>
</evidence>
<dbReference type="KEGG" id="paa:Paes_1494"/>
<evidence type="ECO:0000256" key="6">
    <source>
        <dbReference type="ARBA" id="ARBA00023136"/>
    </source>
</evidence>
<evidence type="ECO:0000256" key="5">
    <source>
        <dbReference type="ARBA" id="ARBA00022989"/>
    </source>
</evidence>
<dbReference type="GO" id="GO:0055085">
    <property type="term" value="P:transmembrane transport"/>
    <property type="evidence" value="ECO:0007669"/>
    <property type="project" value="InterPro"/>
</dbReference>
<dbReference type="InterPro" id="IPR000515">
    <property type="entry name" value="MetI-like"/>
</dbReference>
<dbReference type="SUPFAM" id="SSF161098">
    <property type="entry name" value="MetI-like"/>
    <property type="match status" value="1"/>
</dbReference>
<evidence type="ECO:0000256" key="3">
    <source>
        <dbReference type="ARBA" id="ARBA00022475"/>
    </source>
</evidence>
<accession>B4S8X7</accession>
<dbReference type="InterPro" id="IPR035906">
    <property type="entry name" value="MetI-like_sf"/>
</dbReference>
<organism evidence="9 10">
    <name type="scientific">Prosthecochloris aestuarii (strain DSM 271 / SK 413)</name>
    <dbReference type="NCBI Taxonomy" id="290512"/>
    <lineage>
        <taxon>Bacteria</taxon>
        <taxon>Pseudomonadati</taxon>
        <taxon>Chlorobiota</taxon>
        <taxon>Chlorobiia</taxon>
        <taxon>Chlorobiales</taxon>
        <taxon>Chlorobiaceae</taxon>
        <taxon>Prosthecochloris</taxon>
    </lineage>
</organism>
<dbReference type="RefSeq" id="WP_012506047.1">
    <property type="nucleotide sequence ID" value="NC_011059.1"/>
</dbReference>
<reference evidence="9" key="1">
    <citation type="submission" date="2008-06" db="EMBL/GenBank/DDBJ databases">
        <title>Complete sequence of chromosome of Prosthecochloris aestuarii DSM 271.</title>
        <authorList>
            <consortium name="US DOE Joint Genome Institute"/>
            <person name="Lucas S."/>
            <person name="Copeland A."/>
            <person name="Lapidus A."/>
            <person name="Glavina del Rio T."/>
            <person name="Dalin E."/>
            <person name="Tice H."/>
            <person name="Bruce D."/>
            <person name="Goodwin L."/>
            <person name="Pitluck S."/>
            <person name="Schmutz J."/>
            <person name="Larimer F."/>
            <person name="Land M."/>
            <person name="Hauser L."/>
            <person name="Kyrpides N."/>
            <person name="Anderson I."/>
            <person name="Liu Z."/>
            <person name="Li T."/>
            <person name="Zhao F."/>
            <person name="Overmann J."/>
            <person name="Bryant D.A."/>
            <person name="Richardson P."/>
        </authorList>
    </citation>
    <scope>NUCLEOTIDE SEQUENCE [LARGE SCALE GENOMIC DNA]</scope>
    <source>
        <strain evidence="9">DSM 271</strain>
    </source>
</reference>
<evidence type="ECO:0000256" key="1">
    <source>
        <dbReference type="ARBA" id="ARBA00004651"/>
    </source>
</evidence>
<keyword evidence="5 7" id="KW-1133">Transmembrane helix</keyword>
<protein>
    <submittedName>
        <fullName evidence="9">Binding-protein-dependent transport systems inner membrane component</fullName>
    </submittedName>
</protein>
<keyword evidence="2 7" id="KW-0813">Transport</keyword>
<dbReference type="Proteomes" id="UP000002725">
    <property type="component" value="Chromosome"/>
</dbReference>
<dbReference type="AlphaFoldDB" id="B4S8X7"/>
<dbReference type="EMBL" id="CP001108">
    <property type="protein sequence ID" value="ACF46514.1"/>
    <property type="molecule type" value="Genomic_DNA"/>
</dbReference>
<keyword evidence="4 7" id="KW-0812">Transmembrane</keyword>
<dbReference type="HOGENOM" id="CLU_028518_2_0_10"/>
<feature type="transmembrane region" description="Helical" evidence="7">
    <location>
        <begin position="143"/>
        <end position="164"/>
    </location>
</feature>
<comment type="similarity">
    <text evidence="7">Belongs to the binding-protein-dependent transport system permease family.</text>
</comment>
<evidence type="ECO:0000256" key="4">
    <source>
        <dbReference type="ARBA" id="ARBA00022692"/>
    </source>
</evidence>
<dbReference type="STRING" id="290512.Paes_1494"/>
<dbReference type="PROSITE" id="PS50928">
    <property type="entry name" value="ABC_TM1"/>
    <property type="match status" value="1"/>
</dbReference>
<dbReference type="CDD" id="cd06261">
    <property type="entry name" value="TM_PBP2"/>
    <property type="match status" value="1"/>
</dbReference>
<feature type="transmembrane region" description="Helical" evidence="7">
    <location>
        <begin position="330"/>
        <end position="352"/>
    </location>
</feature>
<evidence type="ECO:0000256" key="7">
    <source>
        <dbReference type="RuleBase" id="RU363032"/>
    </source>
</evidence>
<sequence>MNPETPHVTNRASQPRILLIDRLLPGIGLFRTGQKGLGIFFMLSTVIFFAILGWRLPLVASSIHSLGTGILLIFVSTDSFYAVFTQEMLEFWIASIYLISALFGLFYFSHRSLGKHLDERQHGPKQELTLSESGWRSFRKHTIALYASVVVFLLYSTAFMAPFLSPFSPFEQQDFLVTAYKPPLTRIDALILKDRKGVTIPLRKGTNLEDKLTNTLITDFKTLKSRNEPNKLIFVDSYRQIGDTVSYVQGPREKTIPLDRLVSSETHRDFVVTRSFILGTDQYGRDILSRVIYGSKISLSIGFLVVLISVTLGTVIGVSSGYFGGIIDNILMRIVDVLIAFPALFLILIIIATFGNSIFLIVITLSFTGWMGVSRIVRGQVLSLKEQEFILAAKSLGLSNLRIIFRHLIPNTLTPVIVAATLRIGSIILTEAGLSFLGLGVQPPTPSWGNIINEGRDSLLNHWWISTFPGIAILSTVVCFNLIGDGVRDALDPRMRV</sequence>
<dbReference type="PANTHER" id="PTHR43386:SF1">
    <property type="entry name" value="D,D-DIPEPTIDE TRANSPORT SYSTEM PERMEASE PROTEIN DDPC-RELATED"/>
    <property type="match status" value="1"/>
</dbReference>
<name>B4S8X7_PROA2</name>
<dbReference type="Pfam" id="PF12911">
    <property type="entry name" value="OppC_N"/>
    <property type="match status" value="1"/>
</dbReference>
<feature type="domain" description="ABC transmembrane type-1" evidence="8">
    <location>
        <begin position="295"/>
        <end position="484"/>
    </location>
</feature>
<evidence type="ECO:0000313" key="9">
    <source>
        <dbReference type="EMBL" id="ACF46514.1"/>
    </source>
</evidence>
<dbReference type="GO" id="GO:0005886">
    <property type="term" value="C:plasma membrane"/>
    <property type="evidence" value="ECO:0007669"/>
    <property type="project" value="UniProtKB-SubCell"/>
</dbReference>
<dbReference type="PANTHER" id="PTHR43386">
    <property type="entry name" value="OLIGOPEPTIDE TRANSPORT SYSTEM PERMEASE PROTEIN APPC"/>
    <property type="match status" value="1"/>
</dbReference>
<feature type="transmembrane region" description="Helical" evidence="7">
    <location>
        <begin position="36"/>
        <end position="54"/>
    </location>
</feature>
<feature type="transmembrane region" description="Helical" evidence="7">
    <location>
        <begin position="408"/>
        <end position="429"/>
    </location>
</feature>
<dbReference type="Gene3D" id="1.10.3720.10">
    <property type="entry name" value="MetI-like"/>
    <property type="match status" value="1"/>
</dbReference>
<proteinExistence type="inferred from homology"/>
<gene>
    <name evidence="9" type="ordered locus">Paes_1494</name>
</gene>
<dbReference type="InterPro" id="IPR050366">
    <property type="entry name" value="BP-dependent_transpt_permease"/>
</dbReference>
<evidence type="ECO:0000259" key="8">
    <source>
        <dbReference type="PROSITE" id="PS50928"/>
    </source>
</evidence>